<dbReference type="InterPro" id="IPR036291">
    <property type="entry name" value="NAD(P)-bd_dom_sf"/>
</dbReference>
<dbReference type="Proteomes" id="UP000316270">
    <property type="component" value="Chromosome 11"/>
</dbReference>
<evidence type="ECO:0000313" key="4">
    <source>
        <dbReference type="EMBL" id="QDS74603.1"/>
    </source>
</evidence>
<name>A0A517LG25_9PEZI</name>
<dbReference type="Pfam" id="PF00106">
    <property type="entry name" value="adh_short"/>
    <property type="match status" value="1"/>
</dbReference>
<dbReference type="STRING" id="50376.A0A517LG25"/>
<protein>
    <submittedName>
        <fullName evidence="4">Uncharacterized protein</fullName>
    </submittedName>
</protein>
<keyword evidence="3" id="KW-1133">Transmembrane helix</keyword>
<feature type="transmembrane region" description="Helical" evidence="3">
    <location>
        <begin position="6"/>
        <end position="22"/>
    </location>
</feature>
<dbReference type="PANTHER" id="PTHR43477">
    <property type="entry name" value="DIHYDROANTICAPSIN 7-DEHYDROGENASE"/>
    <property type="match status" value="1"/>
</dbReference>
<evidence type="ECO:0000256" key="1">
    <source>
        <dbReference type="ARBA" id="ARBA00006484"/>
    </source>
</evidence>
<dbReference type="Pfam" id="PF13561">
    <property type="entry name" value="adh_short_C2"/>
    <property type="match status" value="1"/>
</dbReference>
<dbReference type="SUPFAM" id="SSF51735">
    <property type="entry name" value="NAD(P)-binding Rossmann-fold domains"/>
    <property type="match status" value="1"/>
</dbReference>
<reference evidence="4 5" key="1">
    <citation type="submission" date="2019-07" db="EMBL/GenBank/DDBJ databases">
        <title>Finished genome of Venturia effusa.</title>
        <authorList>
            <person name="Young C.A."/>
            <person name="Cox M.P."/>
            <person name="Ganley A.R.D."/>
            <person name="David W.J."/>
        </authorList>
    </citation>
    <scope>NUCLEOTIDE SEQUENCE [LARGE SCALE GENOMIC DNA]</scope>
    <source>
        <strain evidence="5">albino</strain>
    </source>
</reference>
<evidence type="ECO:0000256" key="2">
    <source>
        <dbReference type="ARBA" id="ARBA00023002"/>
    </source>
</evidence>
<keyword evidence="2" id="KW-0560">Oxidoreductase</keyword>
<organism evidence="4 5">
    <name type="scientific">Venturia effusa</name>
    <dbReference type="NCBI Taxonomy" id="50376"/>
    <lineage>
        <taxon>Eukaryota</taxon>
        <taxon>Fungi</taxon>
        <taxon>Dikarya</taxon>
        <taxon>Ascomycota</taxon>
        <taxon>Pezizomycotina</taxon>
        <taxon>Dothideomycetes</taxon>
        <taxon>Pleosporomycetidae</taxon>
        <taxon>Venturiales</taxon>
        <taxon>Venturiaceae</taxon>
        <taxon>Venturia</taxon>
    </lineage>
</organism>
<dbReference type="GO" id="GO:0016491">
    <property type="term" value="F:oxidoreductase activity"/>
    <property type="evidence" value="ECO:0007669"/>
    <property type="project" value="UniProtKB-KW"/>
</dbReference>
<dbReference type="EMBL" id="CP042195">
    <property type="protein sequence ID" value="QDS74603.1"/>
    <property type="molecule type" value="Genomic_DNA"/>
</dbReference>
<dbReference type="InterPro" id="IPR002347">
    <property type="entry name" value="SDR_fam"/>
</dbReference>
<dbReference type="CDD" id="cd05233">
    <property type="entry name" value="SDR_c"/>
    <property type="match status" value="1"/>
</dbReference>
<keyword evidence="3" id="KW-0472">Membrane</keyword>
<dbReference type="AlphaFoldDB" id="A0A517LG25"/>
<dbReference type="PANTHER" id="PTHR43477:SF1">
    <property type="entry name" value="DIHYDROANTICAPSIN 7-DEHYDROGENASE"/>
    <property type="match status" value="1"/>
</dbReference>
<keyword evidence="3" id="KW-0812">Transmembrane</keyword>
<sequence length="289" mass="30063">MAQANPHVVVVIGLGGIGLAIARRITQGRKLLVASRTINMLSPAIKSLQYDGHDVVTHQADITDYKSVESLAQFAKTVGNVTAVVLTSGVASTTATTQDIHSIDLIGTANVIDAFLPVVGPGSSVVCLSSQAGFMVPLPLTLQKHLATAPRDKLLDNEELQSFSDARAAYSVAKLGNIVRVQAAAKAYGLRGARINSVSPGLTASEMGYSALAASVEYLEKMKKTAAIGRMGTVEEMASAVEFLIGPSSSYVTGTDILVDGGAVGAYRWPEGTQTPALEVPDEKATPVA</sequence>
<dbReference type="PRINTS" id="PR00081">
    <property type="entry name" value="GDHRDH"/>
</dbReference>
<dbReference type="Gene3D" id="3.40.50.720">
    <property type="entry name" value="NAD(P)-binding Rossmann-like Domain"/>
    <property type="match status" value="1"/>
</dbReference>
<accession>A0A517LG25</accession>
<evidence type="ECO:0000256" key="3">
    <source>
        <dbReference type="SAM" id="Phobius"/>
    </source>
</evidence>
<keyword evidence="5" id="KW-1185">Reference proteome</keyword>
<gene>
    <name evidence="4" type="ORF">FKW77_008503</name>
</gene>
<dbReference type="InterPro" id="IPR051122">
    <property type="entry name" value="SDR_DHRS6-like"/>
</dbReference>
<comment type="similarity">
    <text evidence="1">Belongs to the short-chain dehydrogenases/reductases (SDR) family.</text>
</comment>
<dbReference type="OrthoDB" id="5840532at2759"/>
<proteinExistence type="inferred from homology"/>
<evidence type="ECO:0000313" key="5">
    <source>
        <dbReference type="Proteomes" id="UP000316270"/>
    </source>
</evidence>